<dbReference type="InterPro" id="IPR029063">
    <property type="entry name" value="SAM-dependent_MTases_sf"/>
</dbReference>
<reference evidence="4 5" key="1">
    <citation type="journal article" date="2006" name="Proc. Natl. Acad. Sci. U.S.A.">
        <title>Genomic analysis of the uncultivated marine crenarchaeote Cenarchaeum symbiosum.</title>
        <authorList>
            <person name="Hallam S.J."/>
            <person name="Konstantinidis K.T."/>
            <person name="Putnam N."/>
            <person name="Schleper C."/>
            <person name="Watanabe Y."/>
            <person name="Sugahara J."/>
            <person name="Preston C."/>
            <person name="de la Torre J."/>
            <person name="Richardson P.M."/>
            <person name="DeLong E.F."/>
        </authorList>
    </citation>
    <scope>NUCLEOTIDE SEQUENCE [LARGE SCALE GENOMIC DNA]</scope>
    <source>
        <strain evidence="5">A</strain>
    </source>
</reference>
<evidence type="ECO:0000256" key="2">
    <source>
        <dbReference type="ARBA" id="ARBA00022679"/>
    </source>
</evidence>
<dbReference type="InterPro" id="IPR035094">
    <property type="entry name" value="EgtD"/>
</dbReference>
<dbReference type="AlphaFoldDB" id="A0RUJ1"/>
<protein>
    <recommendedName>
        <fullName evidence="3">Histidine-specific methyltransferase SAM-dependent domain-containing protein</fullName>
    </recommendedName>
</protein>
<keyword evidence="1" id="KW-0489">Methyltransferase</keyword>
<keyword evidence="5" id="KW-1185">Reference proteome</keyword>
<dbReference type="PANTHER" id="PTHR43397">
    <property type="entry name" value="ERGOTHIONEINE BIOSYNTHESIS PROTEIN 1"/>
    <property type="match status" value="1"/>
</dbReference>
<dbReference type="KEGG" id="csy:CENSYa_0372"/>
<dbReference type="Gene3D" id="3.40.50.150">
    <property type="entry name" value="Vaccinia Virus protein VP39"/>
    <property type="match status" value="1"/>
</dbReference>
<dbReference type="PANTHER" id="PTHR43397:SF1">
    <property type="entry name" value="ERGOTHIONEINE BIOSYNTHESIS PROTEIN 1"/>
    <property type="match status" value="1"/>
</dbReference>
<keyword evidence="2" id="KW-0808">Transferase</keyword>
<evidence type="ECO:0000313" key="4">
    <source>
        <dbReference type="EMBL" id="ABK77008.1"/>
    </source>
</evidence>
<dbReference type="STRING" id="414004.CENSYa_0372"/>
<dbReference type="InterPro" id="IPR019257">
    <property type="entry name" value="MeTrfase_dom"/>
</dbReference>
<proteinExistence type="predicted"/>
<evidence type="ECO:0000313" key="5">
    <source>
        <dbReference type="Proteomes" id="UP000000758"/>
    </source>
</evidence>
<evidence type="ECO:0000256" key="1">
    <source>
        <dbReference type="ARBA" id="ARBA00022603"/>
    </source>
</evidence>
<dbReference type="GO" id="GO:0032259">
    <property type="term" value="P:methylation"/>
    <property type="evidence" value="ECO:0007669"/>
    <property type="project" value="UniProtKB-KW"/>
</dbReference>
<dbReference type="GO" id="GO:0008168">
    <property type="term" value="F:methyltransferase activity"/>
    <property type="evidence" value="ECO:0007669"/>
    <property type="project" value="UniProtKB-KW"/>
</dbReference>
<dbReference type="PIRSF" id="PIRSF018005">
    <property type="entry name" value="UCP018005"/>
    <property type="match status" value="1"/>
</dbReference>
<name>A0RUJ1_CENSY</name>
<dbReference type="InterPro" id="IPR017804">
    <property type="entry name" value="MeTrfase_EgtD-like"/>
</dbReference>
<sequence>MSSQTAQELGYEIHRLSPRLHCLRPHAAVSGESFARDVAFTLGGSSKSINPKWFYDDEGSALFGQICTVPEYYITVTESSILSRIGGELGSFLARDTRLVELGSGLSSKTRLILDVMEGVQDEMEYLPIDISDVLAESCHGLLDDYPRLEITGIIDTYHGGLEFLSTLDERPNLIAFLGSSLGNFDAGEGELFLKKIASCMGERDMLLLGLDLDKESGVLEAAYDDTQGVTARFNLNVLTRMNRELGANFDLSAFAHRAKYNGSARRIEMYIESLADQDVAIPAAGAAVRFGRGELVHTENSHKYTIPRIREMVREAGLGTDAIWQDEENRYALVLCSKQGRPRRT</sequence>
<organism evidence="4 5">
    <name type="scientific">Cenarchaeum symbiosum (strain A)</name>
    <dbReference type="NCBI Taxonomy" id="414004"/>
    <lineage>
        <taxon>Archaea</taxon>
        <taxon>Nitrososphaerota</taxon>
        <taxon>Candidatus Cenarchaeales</taxon>
        <taxon>Candidatus Cenarchaeaceae</taxon>
        <taxon>Candidatus Cenarchaeum</taxon>
    </lineage>
</organism>
<dbReference type="PATRIC" id="fig|414004.10.peg.333"/>
<gene>
    <name evidence="4" type="ordered locus">CENSYa_0372</name>
</gene>
<dbReference type="EMBL" id="DP000238">
    <property type="protein sequence ID" value="ABK77008.1"/>
    <property type="molecule type" value="Genomic_DNA"/>
</dbReference>
<dbReference type="Pfam" id="PF10017">
    <property type="entry name" value="Methyltransf_33"/>
    <property type="match status" value="1"/>
</dbReference>
<dbReference type="HOGENOM" id="CLU_049766_1_0_2"/>
<feature type="domain" description="Histidine-specific methyltransferase SAM-dependent" evidence="3">
    <location>
        <begin position="35"/>
        <end position="338"/>
    </location>
</feature>
<dbReference type="EnsemblBacteria" id="ABK77008">
    <property type="protein sequence ID" value="ABK77008"/>
    <property type="gene ID" value="CENSYa_0372"/>
</dbReference>
<evidence type="ECO:0000259" key="3">
    <source>
        <dbReference type="Pfam" id="PF10017"/>
    </source>
</evidence>
<dbReference type="Proteomes" id="UP000000758">
    <property type="component" value="Chromosome"/>
</dbReference>
<dbReference type="NCBIfam" id="TIGR03438">
    <property type="entry name" value="egtD_ergothio"/>
    <property type="match status" value="1"/>
</dbReference>
<dbReference type="InterPro" id="IPR051128">
    <property type="entry name" value="EgtD_Methyltrsf_superfamily"/>
</dbReference>
<accession>A0RUJ1</accession>